<dbReference type="GO" id="GO:0008237">
    <property type="term" value="F:metallopeptidase activity"/>
    <property type="evidence" value="ECO:0007669"/>
    <property type="project" value="UniProtKB-KW"/>
</dbReference>
<dbReference type="Pfam" id="PF00675">
    <property type="entry name" value="Peptidase_M16"/>
    <property type="match status" value="2"/>
</dbReference>
<dbReference type="InterPro" id="IPR011765">
    <property type="entry name" value="Pept_M16_N"/>
</dbReference>
<dbReference type="SUPFAM" id="SSF63411">
    <property type="entry name" value="LuxS/MPP-like metallohydrolase"/>
    <property type="match status" value="4"/>
</dbReference>
<evidence type="ECO:0000313" key="9">
    <source>
        <dbReference type="Proteomes" id="UP000238730"/>
    </source>
</evidence>
<keyword evidence="2" id="KW-0645">Protease</keyword>
<keyword evidence="4" id="KW-0862">Zinc</keyword>
<evidence type="ECO:0000256" key="5">
    <source>
        <dbReference type="ARBA" id="ARBA00023049"/>
    </source>
</evidence>
<dbReference type="PANTHER" id="PTHR43690">
    <property type="entry name" value="NARDILYSIN"/>
    <property type="match status" value="1"/>
</dbReference>
<dbReference type="Gene3D" id="3.30.830.10">
    <property type="entry name" value="Metalloenzyme, LuxS/M16 peptidase-like"/>
    <property type="match status" value="4"/>
</dbReference>
<evidence type="ECO:0000256" key="3">
    <source>
        <dbReference type="ARBA" id="ARBA00022801"/>
    </source>
</evidence>
<reference evidence="8 9" key="1">
    <citation type="submission" date="2016-12" db="EMBL/GenBank/DDBJ databases">
        <title>Diversity of luminous bacteria.</title>
        <authorList>
            <person name="Yoshizawa S."/>
            <person name="Kogure K."/>
        </authorList>
    </citation>
    <scope>NUCLEOTIDE SEQUENCE [LARGE SCALE GENOMIC DNA]</scope>
    <source>
        <strain evidence="8 9">LC1-200</strain>
    </source>
</reference>
<dbReference type="InterPro" id="IPR050626">
    <property type="entry name" value="Peptidase_M16"/>
</dbReference>
<feature type="domain" description="Peptidase M16 C-terminal" evidence="7">
    <location>
        <begin position="683"/>
        <end position="855"/>
    </location>
</feature>
<keyword evidence="3" id="KW-0378">Hydrolase</keyword>
<evidence type="ECO:0000259" key="6">
    <source>
        <dbReference type="Pfam" id="PF00675"/>
    </source>
</evidence>
<evidence type="ECO:0000256" key="4">
    <source>
        <dbReference type="ARBA" id="ARBA00022833"/>
    </source>
</evidence>
<dbReference type="RefSeq" id="WP_105060909.1">
    <property type="nucleotide sequence ID" value="NZ_MSCJ01000001.1"/>
</dbReference>
<evidence type="ECO:0000256" key="1">
    <source>
        <dbReference type="ARBA" id="ARBA00007261"/>
    </source>
</evidence>
<evidence type="ECO:0000259" key="7">
    <source>
        <dbReference type="Pfam" id="PF05193"/>
    </source>
</evidence>
<keyword evidence="5" id="KW-0482">Metalloprotease</keyword>
<gene>
    <name evidence="8" type="ORF">BTO08_10550</name>
</gene>
<feature type="domain" description="Peptidase M16 C-terminal" evidence="7">
    <location>
        <begin position="217"/>
        <end position="392"/>
    </location>
</feature>
<dbReference type="OrthoDB" id="9811314at2"/>
<name>A0A2S7W0C5_PHOAN</name>
<dbReference type="Pfam" id="PF05193">
    <property type="entry name" value="Peptidase_M16_C"/>
    <property type="match status" value="2"/>
</dbReference>
<dbReference type="GO" id="GO:0006508">
    <property type="term" value="P:proteolysis"/>
    <property type="evidence" value="ECO:0007669"/>
    <property type="project" value="UniProtKB-KW"/>
</dbReference>
<dbReference type="AlphaFoldDB" id="A0A2S7W0C5"/>
<evidence type="ECO:0000313" key="8">
    <source>
        <dbReference type="EMBL" id="PQJ67802.1"/>
    </source>
</evidence>
<dbReference type="InterPro" id="IPR007863">
    <property type="entry name" value="Peptidase_M16_C"/>
</dbReference>
<feature type="domain" description="Peptidase M16 N-terminal" evidence="6">
    <location>
        <begin position="535"/>
        <end position="643"/>
    </location>
</feature>
<evidence type="ECO:0000256" key="2">
    <source>
        <dbReference type="ARBA" id="ARBA00022670"/>
    </source>
</evidence>
<comment type="similarity">
    <text evidence="1">Belongs to the peptidase M16 family.</text>
</comment>
<accession>A0A2S7W0C5</accession>
<dbReference type="PROSITE" id="PS51257">
    <property type="entry name" value="PROKAR_LIPOPROTEIN"/>
    <property type="match status" value="1"/>
</dbReference>
<feature type="domain" description="Peptidase M16 N-terminal" evidence="6">
    <location>
        <begin position="60"/>
        <end position="178"/>
    </location>
</feature>
<dbReference type="PANTHER" id="PTHR43690:SF35">
    <property type="entry name" value="NON-CATALYTIC MEMBER OF PEPTIDASE SUBFAMILY M16B-RELATED"/>
    <property type="match status" value="1"/>
</dbReference>
<dbReference type="Proteomes" id="UP000238730">
    <property type="component" value="Unassembled WGS sequence"/>
</dbReference>
<dbReference type="GO" id="GO:0046872">
    <property type="term" value="F:metal ion binding"/>
    <property type="evidence" value="ECO:0007669"/>
    <property type="project" value="InterPro"/>
</dbReference>
<organism evidence="8 9">
    <name type="scientific">Photobacterium angustum</name>
    <dbReference type="NCBI Taxonomy" id="661"/>
    <lineage>
        <taxon>Bacteria</taxon>
        <taxon>Pseudomonadati</taxon>
        <taxon>Pseudomonadota</taxon>
        <taxon>Gammaproteobacteria</taxon>
        <taxon>Vibrionales</taxon>
        <taxon>Vibrionaceae</taxon>
        <taxon>Photobacterium</taxon>
    </lineage>
</organism>
<sequence length="949" mass="105340">MKKWILSAAVVSLTGCTQFTEQQTTQVLPKGVTFIEQVKAVQGKAVIPYSKYRLANGLTVILSPDHSDPLVNVDVTYHVGSAREQQGKSGFAHFFEHMMFQGSKHVGDQQHFKLITEAGGNLNGSTNRDRTNYFETVPANQLEKALWLESDRMGFLLDAVSQRKFEIQRDTVKNERAQNFENRPYGLIYEKMAEALYPRSHPYSWQTIGYVEDLDRVDVNDLKAFFLRWYGPNNATLTIGGDINKAQTLEWVNKYFGSIPRGPEVKDAPKQPVTLPSDRYITLQDNIKQPMLMMGWPTAYLGAEQQPSLDMLGQVIGSGTNSLLYQKLVKTGKAVDAGAFQDCAELACTMYVYAMAPSGDQGHLDVLRKDVMSIINSIDKQGIKKAQLDEIKGSVEASAIYGLQSVSGKVSQLAAYQTFFGNPNYISTDLANIDKVNTQSVMRAYNQYIYQHPSVTLSVVPHGELQLQAAKPNYTPAPRVLPKNTKIKDQDLAYRTVKDNFDRSVMPKASKPVKAVMPTLYEFSLANGIKVVGTQYQETPTISLQLTVPAGRRLDPASKEGLAELTAAMMNEGSEKYTAEQMASKLDTLGSNISVHAGLYGTTISLSTLTKNLPETMALLEQRLFHPAFKESDFKRLKKQMIEGIVYEHQSADWLAGQATREVLFKGTVFGRPTDGTKQTLSNITLQDVKDFYHRYYTPNNADAVVVGDITQTKLAQALAPIGQWQGKPAPSIASQKLPVLKQQAIWLVNKADAPQTVIRLVRHGMPFDATGELFKTQLANFNLAGNFNSRINMNLREDKGFTYGAGGYFSGGKEVGVGVYYAQVRADATVASIKEFLAELKKMSTLGLTDKEVNFMRLAVGQKDALSYETPSQKASLLGNILAYDLPNDFVAQRNHIVDTITKTTMDKLAQKWFNPKDYQIIVVGDAKTLEPQLKALDLPVHLLTLTK</sequence>
<dbReference type="InterPro" id="IPR011249">
    <property type="entry name" value="Metalloenz_LuxS/M16"/>
</dbReference>
<dbReference type="EMBL" id="MSCJ01000001">
    <property type="protein sequence ID" value="PQJ67802.1"/>
    <property type="molecule type" value="Genomic_DNA"/>
</dbReference>
<protein>
    <submittedName>
        <fullName evidence="8">Peptidase M16</fullName>
    </submittedName>
</protein>
<comment type="caution">
    <text evidence="8">The sequence shown here is derived from an EMBL/GenBank/DDBJ whole genome shotgun (WGS) entry which is preliminary data.</text>
</comment>
<proteinExistence type="inferred from homology"/>